<dbReference type="Proteomes" id="UP000531216">
    <property type="component" value="Unassembled WGS sequence"/>
</dbReference>
<sequence>MRDRLLRMPKHRRALIEALLLTVPPESYPAVEEAIYRLVDVGPDWDMLQELAATAPEPCRSRANGLVVAEQISLFLC</sequence>
<comment type="caution">
    <text evidence="1">The sequence shown here is derived from an EMBL/GenBank/DDBJ whole genome shotgun (WGS) entry which is preliminary data.</text>
</comment>
<proteinExistence type="predicted"/>
<gene>
    <name evidence="1" type="ORF">GGR05_003539</name>
</gene>
<dbReference type="EMBL" id="JACIDO010000008">
    <property type="protein sequence ID" value="MBB3937373.1"/>
    <property type="molecule type" value="Genomic_DNA"/>
</dbReference>
<name>A0A7W6BST5_9HYPH</name>
<evidence type="ECO:0000313" key="2">
    <source>
        <dbReference type="Proteomes" id="UP000531216"/>
    </source>
</evidence>
<dbReference type="AlphaFoldDB" id="A0A7W6BST5"/>
<organism evidence="1 2">
    <name type="scientific">Aureimonas phyllosphaerae</name>
    <dbReference type="NCBI Taxonomy" id="1166078"/>
    <lineage>
        <taxon>Bacteria</taxon>
        <taxon>Pseudomonadati</taxon>
        <taxon>Pseudomonadota</taxon>
        <taxon>Alphaproteobacteria</taxon>
        <taxon>Hyphomicrobiales</taxon>
        <taxon>Aurantimonadaceae</taxon>
        <taxon>Aureimonas</taxon>
    </lineage>
</organism>
<evidence type="ECO:0000313" key="1">
    <source>
        <dbReference type="EMBL" id="MBB3937373.1"/>
    </source>
</evidence>
<reference evidence="1 2" key="1">
    <citation type="submission" date="2020-08" db="EMBL/GenBank/DDBJ databases">
        <title>Genomic Encyclopedia of Type Strains, Phase IV (KMG-IV): sequencing the most valuable type-strain genomes for metagenomic binning, comparative biology and taxonomic classification.</title>
        <authorList>
            <person name="Goeker M."/>
        </authorList>
    </citation>
    <scope>NUCLEOTIDE SEQUENCE [LARGE SCALE GENOMIC DNA]</scope>
    <source>
        <strain evidence="1 2">DSM 25024</strain>
    </source>
</reference>
<protein>
    <submittedName>
        <fullName evidence="1">Uncharacterized protein</fullName>
    </submittedName>
</protein>
<keyword evidence="2" id="KW-1185">Reference proteome</keyword>
<accession>A0A7W6BST5</accession>
<dbReference type="RefSeq" id="WP_139224652.1">
    <property type="nucleotide sequence ID" value="NZ_FOOA01000012.1"/>
</dbReference>